<comment type="function">
    <text evidence="3 14 16">Endonuclease that specifically degrades the RNA of RNA-DNA hybrids.</text>
</comment>
<comment type="subcellular location">
    <subcellularLocation>
        <location evidence="4 14">Cytoplasm</location>
    </subcellularLocation>
</comment>
<reference evidence="18 19" key="1">
    <citation type="submission" date="2020-05" db="EMBL/GenBank/DDBJ databases">
        <title>Complete genome of Desulfobulbus oligotrophicus.</title>
        <authorList>
            <person name="Podar M."/>
        </authorList>
    </citation>
    <scope>NUCLEOTIDE SEQUENCE [LARGE SCALE GENOMIC DNA]</scope>
    <source>
        <strain evidence="18 19">Prop6</strain>
    </source>
</reference>
<keyword evidence="10 14" id="KW-0479">Metal-binding</keyword>
<dbReference type="SUPFAM" id="SSF53098">
    <property type="entry name" value="Ribonuclease H-like"/>
    <property type="match status" value="1"/>
</dbReference>
<keyword evidence="19" id="KW-1185">Reference proteome</keyword>
<comment type="similarity">
    <text evidence="5 14 16">Belongs to the RNase HII family.</text>
</comment>
<evidence type="ECO:0000256" key="9">
    <source>
        <dbReference type="ARBA" id="ARBA00022722"/>
    </source>
</evidence>
<dbReference type="PROSITE" id="PS51975">
    <property type="entry name" value="RNASE_H_2"/>
    <property type="match status" value="1"/>
</dbReference>
<dbReference type="Proteomes" id="UP000596092">
    <property type="component" value="Chromosome"/>
</dbReference>
<evidence type="ECO:0000313" key="19">
    <source>
        <dbReference type="Proteomes" id="UP000596092"/>
    </source>
</evidence>
<evidence type="ECO:0000256" key="2">
    <source>
        <dbReference type="ARBA" id="ARBA00001946"/>
    </source>
</evidence>
<dbReference type="InterPro" id="IPR036397">
    <property type="entry name" value="RNaseH_sf"/>
</dbReference>
<feature type="binding site" evidence="14 15">
    <location>
        <position position="38"/>
    </location>
    <ligand>
        <name>a divalent metal cation</name>
        <dbReference type="ChEBI" id="CHEBI:60240"/>
    </ligand>
</feature>
<dbReference type="EC" id="3.1.26.4" evidence="6 14"/>
<evidence type="ECO:0000256" key="11">
    <source>
        <dbReference type="ARBA" id="ARBA00022759"/>
    </source>
</evidence>
<accession>A0A7T6AS09</accession>
<dbReference type="Pfam" id="PF01351">
    <property type="entry name" value="RNase_HII"/>
    <property type="match status" value="1"/>
</dbReference>
<dbReference type="InterPro" id="IPR022898">
    <property type="entry name" value="RNase_HII"/>
</dbReference>
<dbReference type="CDD" id="cd07182">
    <property type="entry name" value="RNase_HII_bacteria_HII_like"/>
    <property type="match status" value="1"/>
</dbReference>
<evidence type="ECO:0000256" key="10">
    <source>
        <dbReference type="ARBA" id="ARBA00022723"/>
    </source>
</evidence>
<feature type="binding site" evidence="14 15">
    <location>
        <position position="135"/>
    </location>
    <ligand>
        <name>a divalent metal cation</name>
        <dbReference type="ChEBI" id="CHEBI:60240"/>
    </ligand>
</feature>
<dbReference type="GO" id="GO:0030145">
    <property type="term" value="F:manganese ion binding"/>
    <property type="evidence" value="ECO:0007669"/>
    <property type="project" value="UniProtKB-UniRule"/>
</dbReference>
<dbReference type="NCBIfam" id="NF000595">
    <property type="entry name" value="PRK00015.1-3"/>
    <property type="match status" value="1"/>
</dbReference>
<keyword evidence="11 14" id="KW-0255">Endonuclease</keyword>
<comment type="cofactor">
    <cofactor evidence="14 15">
        <name>Mn(2+)</name>
        <dbReference type="ChEBI" id="CHEBI:29035"/>
    </cofactor>
    <cofactor evidence="14 15">
        <name>Mg(2+)</name>
        <dbReference type="ChEBI" id="CHEBI:18420"/>
    </cofactor>
    <text evidence="14 15">Manganese or magnesium. Binds 1 divalent metal ion per monomer in the absence of substrate. May bind a second metal ion after substrate binding.</text>
</comment>
<dbReference type="GO" id="GO:0043137">
    <property type="term" value="P:DNA replication, removal of RNA primer"/>
    <property type="evidence" value="ECO:0007669"/>
    <property type="project" value="TreeGrafter"/>
</dbReference>
<evidence type="ECO:0000259" key="17">
    <source>
        <dbReference type="PROSITE" id="PS51975"/>
    </source>
</evidence>
<evidence type="ECO:0000256" key="13">
    <source>
        <dbReference type="ARBA" id="ARBA00023211"/>
    </source>
</evidence>
<dbReference type="HAMAP" id="MF_00052_B">
    <property type="entry name" value="RNase_HII_B"/>
    <property type="match status" value="1"/>
</dbReference>
<keyword evidence="12 14" id="KW-0378">Hydrolase</keyword>
<dbReference type="EMBL" id="CP054140">
    <property type="protein sequence ID" value="QQG67070.1"/>
    <property type="molecule type" value="Genomic_DNA"/>
</dbReference>
<comment type="cofactor">
    <cofactor evidence="2">
        <name>Mg(2+)</name>
        <dbReference type="ChEBI" id="CHEBI:18420"/>
    </cofactor>
</comment>
<keyword evidence="8 14" id="KW-0963">Cytoplasm</keyword>
<dbReference type="InterPro" id="IPR001352">
    <property type="entry name" value="RNase_HII/HIII"/>
</dbReference>
<feature type="binding site" evidence="14 15">
    <location>
        <position position="39"/>
    </location>
    <ligand>
        <name>a divalent metal cation</name>
        <dbReference type="ChEBI" id="CHEBI:60240"/>
    </ligand>
</feature>
<name>A0A7T6AS09_9BACT</name>
<evidence type="ECO:0000313" key="18">
    <source>
        <dbReference type="EMBL" id="QQG67070.1"/>
    </source>
</evidence>
<evidence type="ECO:0000256" key="8">
    <source>
        <dbReference type="ARBA" id="ARBA00022490"/>
    </source>
</evidence>
<evidence type="ECO:0000256" key="16">
    <source>
        <dbReference type="RuleBase" id="RU003515"/>
    </source>
</evidence>
<evidence type="ECO:0000256" key="7">
    <source>
        <dbReference type="ARBA" id="ARBA00019179"/>
    </source>
</evidence>
<comment type="catalytic activity">
    <reaction evidence="1 14 15 16">
        <text>Endonucleolytic cleavage to 5'-phosphomonoester.</text>
        <dbReference type="EC" id="3.1.26.4"/>
    </reaction>
</comment>
<dbReference type="GO" id="GO:0032299">
    <property type="term" value="C:ribonuclease H2 complex"/>
    <property type="evidence" value="ECO:0007669"/>
    <property type="project" value="TreeGrafter"/>
</dbReference>
<organism evidence="18 19">
    <name type="scientific">Desulfobulbus oligotrophicus</name>
    <dbReference type="NCBI Taxonomy" id="1909699"/>
    <lineage>
        <taxon>Bacteria</taxon>
        <taxon>Pseudomonadati</taxon>
        <taxon>Thermodesulfobacteriota</taxon>
        <taxon>Desulfobulbia</taxon>
        <taxon>Desulfobulbales</taxon>
        <taxon>Desulfobulbaceae</taxon>
        <taxon>Desulfobulbus</taxon>
    </lineage>
</organism>
<evidence type="ECO:0000256" key="14">
    <source>
        <dbReference type="HAMAP-Rule" id="MF_00052"/>
    </source>
</evidence>
<proteinExistence type="inferred from homology"/>
<gene>
    <name evidence="14" type="primary">rnhB</name>
    <name evidence="18" type="ORF">HP555_13935</name>
</gene>
<evidence type="ECO:0000256" key="6">
    <source>
        <dbReference type="ARBA" id="ARBA00012180"/>
    </source>
</evidence>
<sequence>MYPCIPPPFLRTAAIPGDSFFFERWFRADEETLIAGVDEAGRGPLAGPVVAACVILPSNCAYHHFRDSKKLTPRQRERLFTLLHSNGSIVGAGLAGVREIESMNILQASLLAMQRAVTACIAAGHGRRPRYLLVDGRFPIPMSISQLPLIKGESKSASIAAASIVAKVTRDRLMAEAHQRYPQYGFAQHQGYPTGAHRQAIAKHGPCPLHRRTFRGVVEFV</sequence>
<protein>
    <recommendedName>
        <fullName evidence="7 14">Ribonuclease HII</fullName>
        <shortName evidence="14">RNase HII</shortName>
        <ecNumber evidence="6 14">3.1.26.4</ecNumber>
    </recommendedName>
</protein>
<evidence type="ECO:0000256" key="5">
    <source>
        <dbReference type="ARBA" id="ARBA00007383"/>
    </source>
</evidence>
<dbReference type="PANTHER" id="PTHR10954:SF18">
    <property type="entry name" value="RIBONUCLEASE HII"/>
    <property type="match status" value="1"/>
</dbReference>
<dbReference type="InterPro" id="IPR012337">
    <property type="entry name" value="RNaseH-like_sf"/>
</dbReference>
<feature type="domain" description="RNase H type-2" evidence="17">
    <location>
        <begin position="32"/>
        <end position="221"/>
    </location>
</feature>
<dbReference type="InterPro" id="IPR024567">
    <property type="entry name" value="RNase_HII/HIII_dom"/>
</dbReference>
<keyword evidence="13 14" id="KW-0464">Manganese</keyword>
<evidence type="ECO:0000256" key="15">
    <source>
        <dbReference type="PROSITE-ProRule" id="PRU01319"/>
    </source>
</evidence>
<dbReference type="AlphaFoldDB" id="A0A7T6AS09"/>
<evidence type="ECO:0000256" key="12">
    <source>
        <dbReference type="ARBA" id="ARBA00022801"/>
    </source>
</evidence>
<dbReference type="Gene3D" id="3.30.420.10">
    <property type="entry name" value="Ribonuclease H-like superfamily/Ribonuclease H"/>
    <property type="match status" value="1"/>
</dbReference>
<evidence type="ECO:0000256" key="4">
    <source>
        <dbReference type="ARBA" id="ARBA00004496"/>
    </source>
</evidence>
<dbReference type="PANTHER" id="PTHR10954">
    <property type="entry name" value="RIBONUCLEASE H2 SUBUNIT A"/>
    <property type="match status" value="1"/>
</dbReference>
<dbReference type="GO" id="GO:0006298">
    <property type="term" value="P:mismatch repair"/>
    <property type="evidence" value="ECO:0007669"/>
    <property type="project" value="TreeGrafter"/>
</dbReference>
<keyword evidence="9 14" id="KW-0540">Nuclease</keyword>
<dbReference type="GO" id="GO:0003723">
    <property type="term" value="F:RNA binding"/>
    <property type="evidence" value="ECO:0007669"/>
    <property type="project" value="UniProtKB-UniRule"/>
</dbReference>
<dbReference type="GO" id="GO:0005737">
    <property type="term" value="C:cytoplasm"/>
    <property type="evidence" value="ECO:0007669"/>
    <property type="project" value="UniProtKB-SubCell"/>
</dbReference>
<dbReference type="KEGG" id="dog:HP555_13935"/>
<evidence type="ECO:0000256" key="1">
    <source>
        <dbReference type="ARBA" id="ARBA00000077"/>
    </source>
</evidence>
<dbReference type="GO" id="GO:0004523">
    <property type="term" value="F:RNA-DNA hybrid ribonuclease activity"/>
    <property type="evidence" value="ECO:0007669"/>
    <property type="project" value="UniProtKB-UniRule"/>
</dbReference>
<evidence type="ECO:0000256" key="3">
    <source>
        <dbReference type="ARBA" id="ARBA00004065"/>
    </source>
</evidence>